<dbReference type="Proteomes" id="UP000190626">
    <property type="component" value="Unassembled WGS sequence"/>
</dbReference>
<dbReference type="PANTHER" id="PTHR43308">
    <property type="entry name" value="OUTER MEMBRANE PROTEIN ALPHA-RELATED"/>
    <property type="match status" value="1"/>
</dbReference>
<dbReference type="EMBL" id="MBTG01000023">
    <property type="protein sequence ID" value="OPH53463.1"/>
    <property type="molecule type" value="Genomic_DNA"/>
</dbReference>
<proteinExistence type="predicted"/>
<name>A0A1V4HFF0_9BACL</name>
<feature type="domain" description="SLH" evidence="3">
    <location>
        <begin position="383"/>
        <end position="442"/>
    </location>
</feature>
<feature type="signal peptide" evidence="2">
    <location>
        <begin position="1"/>
        <end position="35"/>
    </location>
</feature>
<feature type="region of interest" description="Disordered" evidence="1">
    <location>
        <begin position="124"/>
        <end position="149"/>
    </location>
</feature>
<accession>A0A1V4HFF0</accession>
<organism evidence="4 5">
    <name type="scientific">Paenibacillus ferrarius</name>
    <dbReference type="NCBI Taxonomy" id="1469647"/>
    <lineage>
        <taxon>Bacteria</taxon>
        <taxon>Bacillati</taxon>
        <taxon>Bacillota</taxon>
        <taxon>Bacilli</taxon>
        <taxon>Bacillales</taxon>
        <taxon>Paenibacillaceae</taxon>
        <taxon>Paenibacillus</taxon>
    </lineage>
</organism>
<dbReference type="PANTHER" id="PTHR43308:SF5">
    <property type="entry name" value="S-LAYER PROTEIN _ PEPTIDOGLYCAN ENDO-BETA-N-ACETYLGLUCOSAMINIDASE"/>
    <property type="match status" value="1"/>
</dbReference>
<gene>
    <name evidence="4" type="ORF">BC351_06255</name>
</gene>
<evidence type="ECO:0000256" key="2">
    <source>
        <dbReference type="SAM" id="SignalP"/>
    </source>
</evidence>
<evidence type="ECO:0000313" key="4">
    <source>
        <dbReference type="EMBL" id="OPH53463.1"/>
    </source>
</evidence>
<evidence type="ECO:0000313" key="5">
    <source>
        <dbReference type="Proteomes" id="UP000190626"/>
    </source>
</evidence>
<keyword evidence="5" id="KW-1185">Reference proteome</keyword>
<dbReference type="InterPro" id="IPR051465">
    <property type="entry name" value="Cell_Envelope_Struct_Comp"/>
</dbReference>
<feature type="domain" description="SLH" evidence="3">
    <location>
        <begin position="443"/>
        <end position="506"/>
    </location>
</feature>
<dbReference type="Pfam" id="PF00395">
    <property type="entry name" value="SLH"/>
    <property type="match status" value="3"/>
</dbReference>
<keyword evidence="2" id="KW-0732">Signal</keyword>
<dbReference type="AlphaFoldDB" id="A0A1V4HFF0"/>
<reference evidence="5" key="1">
    <citation type="submission" date="2016-07" db="EMBL/GenBank/DDBJ databases">
        <authorList>
            <person name="Florea S."/>
            <person name="Webb J.S."/>
            <person name="Jaromczyk J."/>
            <person name="Schardl C.L."/>
        </authorList>
    </citation>
    <scope>NUCLEOTIDE SEQUENCE [LARGE SCALE GENOMIC DNA]</scope>
    <source>
        <strain evidence="5">CY1</strain>
    </source>
</reference>
<dbReference type="STRING" id="1469647.BC351_06255"/>
<feature type="chain" id="PRO_5012437851" description="SLH domain-containing protein" evidence="2">
    <location>
        <begin position="36"/>
        <end position="575"/>
    </location>
</feature>
<evidence type="ECO:0000256" key="1">
    <source>
        <dbReference type="SAM" id="MobiDB-lite"/>
    </source>
</evidence>
<sequence>MVKAKVRNAKVKIRKLSILLILTLCLSLLPAAVFAASAATVTLNPISAIQPGGSVTVSGTSTLDEVIIQVIRPANSTMFYDIVKVKDGQFSSSFTLASNETAGTYAVTAGQADSVATRELVVKASTPVTPTPQPPSGGGGGGGTQPTNTVTPANVEISPSAITSNKVTGPDGKVTTAVSIDNKFLSDAFVQLKDQGKTDQTPVIAIKVGNIDANSTTNVSLPVSVLLEGLKNSNAVIRIYSDKESYSLPLNVLNFDEIARSLGTDSSKVTLHLNISVASTDLEKQIQESAGKKGATSLGHSVDFSIVAEGNGQTKELKDFGTNYVNRSIGLSETVDPRTSTGVLYDPTSHDISFVPSVFGDNAAGKQQVTIKRNGNSIYGVVSSTKTFDDIQGHWAKSDIELLASKLVVSGATDKDFAPDHAITRAEFASLLVRALALSADASAASFKDVQATDWYAGSIGAAVKSKLVSGYEDGTFKPNAQITREQMAVMVAKALSAAGLTVDSRDELLNKFTDNSQISDWAKASVAQSVKAGIISGMTDTTFVASVNASRAQAVVMLKRLLQYAKFINQILGN</sequence>
<dbReference type="PROSITE" id="PS51272">
    <property type="entry name" value="SLH"/>
    <property type="match status" value="3"/>
</dbReference>
<comment type="caution">
    <text evidence="4">The sequence shown here is derived from an EMBL/GenBank/DDBJ whole genome shotgun (WGS) entry which is preliminary data.</text>
</comment>
<dbReference type="InterPro" id="IPR001119">
    <property type="entry name" value="SLH_dom"/>
</dbReference>
<evidence type="ECO:0000259" key="3">
    <source>
        <dbReference type="PROSITE" id="PS51272"/>
    </source>
</evidence>
<protein>
    <recommendedName>
        <fullName evidence="3">SLH domain-containing protein</fullName>
    </recommendedName>
</protein>
<feature type="domain" description="SLH" evidence="3">
    <location>
        <begin position="510"/>
        <end position="573"/>
    </location>
</feature>